<proteinExistence type="predicted"/>
<protein>
    <submittedName>
        <fullName evidence="1">Uncharacterized protein</fullName>
    </submittedName>
</protein>
<feature type="non-terminal residue" evidence="1">
    <location>
        <position position="173"/>
    </location>
</feature>
<feature type="non-terminal residue" evidence="1">
    <location>
        <position position="1"/>
    </location>
</feature>
<gene>
    <name evidence="1" type="ORF">EZS28_053818</name>
</gene>
<evidence type="ECO:0000313" key="1">
    <source>
        <dbReference type="EMBL" id="KAA6327487.1"/>
    </source>
</evidence>
<sequence length="173" mass="19608">TPWTPVIFSTNIAPCIGQKSEDEIFEPLWDRELRNGKMGTGLDVAREETSPLIKANGIQFINCDGIIKNIYDPSITTQIRSNSERGFKSQKLVESEDRLRIAESSKGEEERKWIQAELGKHDAEDKTGIAEQRMKDAEEDFLAIHVSGILPFIYETSTLYNGSNQRNPINIHE</sequence>
<name>A0A5J4R050_9EUKA</name>
<comment type="caution">
    <text evidence="1">The sequence shown here is derived from an EMBL/GenBank/DDBJ whole genome shotgun (WGS) entry which is preliminary data.</text>
</comment>
<evidence type="ECO:0000313" key="2">
    <source>
        <dbReference type="Proteomes" id="UP000324800"/>
    </source>
</evidence>
<dbReference type="EMBL" id="SNRW01043546">
    <property type="protein sequence ID" value="KAA6327487.1"/>
    <property type="molecule type" value="Genomic_DNA"/>
</dbReference>
<accession>A0A5J4R050</accession>
<dbReference type="AlphaFoldDB" id="A0A5J4R050"/>
<reference evidence="1 2" key="1">
    <citation type="submission" date="2019-03" db="EMBL/GenBank/DDBJ databases">
        <title>Single cell metagenomics reveals metabolic interactions within the superorganism composed of flagellate Streblomastix strix and complex community of Bacteroidetes bacteria on its surface.</title>
        <authorList>
            <person name="Treitli S.C."/>
            <person name="Kolisko M."/>
            <person name="Husnik F."/>
            <person name="Keeling P."/>
            <person name="Hampl V."/>
        </authorList>
    </citation>
    <scope>NUCLEOTIDE SEQUENCE [LARGE SCALE GENOMIC DNA]</scope>
    <source>
        <strain evidence="1">ST1C</strain>
    </source>
</reference>
<organism evidence="1 2">
    <name type="scientific">Streblomastix strix</name>
    <dbReference type="NCBI Taxonomy" id="222440"/>
    <lineage>
        <taxon>Eukaryota</taxon>
        <taxon>Metamonada</taxon>
        <taxon>Preaxostyla</taxon>
        <taxon>Oxymonadida</taxon>
        <taxon>Streblomastigidae</taxon>
        <taxon>Streblomastix</taxon>
    </lineage>
</organism>
<dbReference type="OrthoDB" id="3249161at2759"/>
<dbReference type="Proteomes" id="UP000324800">
    <property type="component" value="Unassembled WGS sequence"/>
</dbReference>